<name>A0ABD3NMJ7_9STRA</name>
<feature type="chain" id="PRO_5044748216" evidence="2">
    <location>
        <begin position="29"/>
        <end position="1449"/>
    </location>
</feature>
<evidence type="ECO:0000256" key="1">
    <source>
        <dbReference type="SAM" id="MobiDB-lite"/>
    </source>
</evidence>
<feature type="region of interest" description="Disordered" evidence="1">
    <location>
        <begin position="1388"/>
        <end position="1421"/>
    </location>
</feature>
<dbReference type="InterPro" id="IPR024079">
    <property type="entry name" value="MetalloPept_cat_dom_sf"/>
</dbReference>
<organism evidence="3 4">
    <name type="scientific">Cyclotella cryptica</name>
    <dbReference type="NCBI Taxonomy" id="29204"/>
    <lineage>
        <taxon>Eukaryota</taxon>
        <taxon>Sar</taxon>
        <taxon>Stramenopiles</taxon>
        <taxon>Ochrophyta</taxon>
        <taxon>Bacillariophyta</taxon>
        <taxon>Coscinodiscophyceae</taxon>
        <taxon>Thalassiosirophycidae</taxon>
        <taxon>Stephanodiscales</taxon>
        <taxon>Stephanodiscaceae</taxon>
        <taxon>Cyclotella</taxon>
    </lineage>
</organism>
<feature type="compositionally biased region" description="Basic and acidic residues" evidence="1">
    <location>
        <begin position="749"/>
        <end position="775"/>
    </location>
</feature>
<accession>A0ABD3NMJ7</accession>
<feature type="compositionally biased region" description="Basic and acidic residues" evidence="1">
    <location>
        <begin position="589"/>
        <end position="600"/>
    </location>
</feature>
<reference evidence="3 4" key="1">
    <citation type="journal article" date="2020" name="G3 (Bethesda)">
        <title>Improved Reference Genome for Cyclotella cryptica CCMP332, a Model for Cell Wall Morphogenesis, Salinity Adaptation, and Lipid Production in Diatoms (Bacillariophyta).</title>
        <authorList>
            <person name="Roberts W.R."/>
            <person name="Downey K.M."/>
            <person name="Ruck E.C."/>
            <person name="Traller J.C."/>
            <person name="Alverson A.J."/>
        </authorList>
    </citation>
    <scope>NUCLEOTIDE SEQUENCE [LARGE SCALE GENOMIC DNA]</scope>
    <source>
        <strain evidence="3 4">CCMP332</strain>
    </source>
</reference>
<sequence>MVPKISINRALIFLFPIINLLELRYSSAHVTTFSSSSHLRTLLSIQDVLQHLQEEHGKGNRYPKFSLAISDSQGGIIDVEVVESQSAILPTATYSVFDRPNREVGHLGYLYLVSADEASGDFVLLTVNPVDGEVRGVVKRLEEDWVIVNGEDGLNSSGTERSLNSFENAGHGITEHVSREEVEISHVTDERLRKSHAKRRLQAFHSNYLYQVDLYLDIDYDFVRNNGGSLCNVFSYVNSLVTAANAVLEREIMSHVNVVSIRQTDFYGDVDSTTDALDKMKKEFGGSYWHEDGVDLHYALLGKGLKGGLGERAGIAFIENSLCDPARGFGVVSGLKGGFESLNENLGTDLKRFMYALGHSFGSGPVSGELESLLFTYGGYWSQLNKINNIDSWLDNPNLESSANPRRVSFNMFTSANVRSDRCLDVSSKSNTEDGSFLGECLSGMLHKSIDNTVSSVESLKHRPSDAIVSAQAPSESDPTYSPSYIPTYIPTFAPTVSPTRSKTSKQKKGAGAIDGKGGKTGKEGNGSGKTAKLMASNRKVDGKDDVEVAPTKLSFSSALAASPMFLRSYMPTYVPTFVPTASPRRSKSSKDSTEAKSENNDGSEMGKASKVMPSNRNVGGKHIVPVSSSKLSFAAATSASPTYFPSYLQTYAPTFAATSSPTGSKTSKDVNKVKNNNYDGGGTGKASKVVARDRDVGRKYDIEIAPSKLAFASRSFSFGNEVATVEKSKKIGENARIIDVQVQARKSGKTEGTDKKGKTGKDPKENKPPSDSKSSKKAPHNTTTIYMYSTLEWNLTCVNISDATILYIAKVVEKSIFERIDPKPIPQKVEVGFVLLVLICDRPVSNHTPYTVNAVRLLEGNPLSEIEFITQVTTRDCDNCEQMMFNATNSALETIVKDGSITSDIQSNSIQAVINPNRTYSTFTLITSTPTKRPSSFPIATNPPTQKPRKKRTRKPTPIPTSPPSRKPTPKPSSAPPFPSSTPTKQPSTSPSRRPSFSPTKSPSKAPSKSSGSLSTSPVLSPRPSKAPSKSPSTSPTKQPSTSPSRRPSLSPTRSPSKAPSKSSGSPSNSPVLSSRPSKAPSKHVAIEASKLFSNEKPQQGSIEILGIAIDKPSLVFKAEQGSIESKFELSLVKQIAIVQCCGRNRSKIMLTYCFDTPSSCSLRRLRRRNNLARRHRGVQAFLQRKAPARLHRNPRDRHRIAQSCLRGRARHHRNLRRLRRRNNLARRHRGVQAFLQRKAPARLHRNLVFKAEQGTIGSKFELSLVKQIAIVHLRRLRRRNNLARRHRGVQAFLQRKAPARLHRNLVFEAEQGTIGSKFELSLVKQIAIVHLRRLRRRNNLARRHRGVQAFLQRKAPARLHRKFLAAHRRGVRAFHHPRFQLMLHRNTSPSRRPTLSPSKVPSVSPSKIPSKSPSKVSFSDFADEEPKHLAIETSKLVTNQVSILCKY</sequence>
<feature type="region of interest" description="Disordered" evidence="1">
    <location>
        <begin position="496"/>
        <end position="531"/>
    </location>
</feature>
<evidence type="ECO:0000313" key="4">
    <source>
        <dbReference type="Proteomes" id="UP001516023"/>
    </source>
</evidence>
<feature type="region of interest" description="Disordered" evidence="1">
    <location>
        <begin position="659"/>
        <end position="687"/>
    </location>
</feature>
<keyword evidence="2" id="KW-0732">Signal</keyword>
<dbReference type="PANTHER" id="PTHR33683">
    <property type="entry name" value="1, PUTATIVE-RELATED"/>
    <property type="match status" value="1"/>
</dbReference>
<feature type="region of interest" description="Disordered" evidence="1">
    <location>
        <begin position="743"/>
        <end position="780"/>
    </location>
</feature>
<feature type="compositionally biased region" description="Pro residues" evidence="1">
    <location>
        <begin position="958"/>
        <end position="981"/>
    </location>
</feature>
<dbReference type="PANTHER" id="PTHR33683:SF46">
    <property type="entry name" value="SUSHI DOMAIN-CONTAINING PROTEIN"/>
    <property type="match status" value="1"/>
</dbReference>
<feature type="signal peptide" evidence="2">
    <location>
        <begin position="1"/>
        <end position="28"/>
    </location>
</feature>
<dbReference type="Gene3D" id="3.40.390.10">
    <property type="entry name" value="Collagenase (Catalytic Domain)"/>
    <property type="match status" value="1"/>
</dbReference>
<evidence type="ECO:0000313" key="3">
    <source>
        <dbReference type="EMBL" id="KAL3776362.1"/>
    </source>
</evidence>
<feature type="region of interest" description="Disordered" evidence="1">
    <location>
        <begin position="578"/>
        <end position="620"/>
    </location>
</feature>
<keyword evidence="4" id="KW-1185">Reference proteome</keyword>
<dbReference type="EMBL" id="JABMIG020000496">
    <property type="protein sequence ID" value="KAL3776362.1"/>
    <property type="molecule type" value="Genomic_DNA"/>
</dbReference>
<proteinExistence type="predicted"/>
<feature type="compositionally biased region" description="Low complexity" evidence="1">
    <location>
        <begin position="1389"/>
        <end position="1419"/>
    </location>
</feature>
<feature type="region of interest" description="Disordered" evidence="1">
    <location>
        <begin position="928"/>
        <end position="1084"/>
    </location>
</feature>
<dbReference type="Proteomes" id="UP001516023">
    <property type="component" value="Unassembled WGS sequence"/>
</dbReference>
<comment type="caution">
    <text evidence="3">The sequence shown here is derived from an EMBL/GenBank/DDBJ whole genome shotgun (WGS) entry which is preliminary data.</text>
</comment>
<dbReference type="Pfam" id="PF13582">
    <property type="entry name" value="Reprolysin_3"/>
    <property type="match status" value="1"/>
</dbReference>
<evidence type="ECO:0000256" key="2">
    <source>
        <dbReference type="SAM" id="SignalP"/>
    </source>
</evidence>
<gene>
    <name evidence="3" type="ORF">HJC23_010630</name>
</gene>
<feature type="compositionally biased region" description="Low complexity" evidence="1">
    <location>
        <begin position="982"/>
        <end position="1080"/>
    </location>
</feature>
<protein>
    <submittedName>
        <fullName evidence="3">Uncharacterized protein</fullName>
    </submittedName>
</protein>